<keyword evidence="1" id="KW-1133">Transmembrane helix</keyword>
<keyword evidence="1" id="KW-0812">Transmembrane</keyword>
<sequence length="79" mass="8450">MAHLLEVRWLWRRIFTYAATALNSAGIASVIWRLSDAGALKWIGLALVGANVALATLYLAGATVTDWAKLAAAARKAEP</sequence>
<dbReference type="AlphaFoldDB" id="A0A328ALK9"/>
<feature type="transmembrane region" description="Helical" evidence="1">
    <location>
        <begin position="39"/>
        <end position="60"/>
    </location>
</feature>
<comment type="caution">
    <text evidence="2">The sequence shown here is derived from an EMBL/GenBank/DDBJ whole genome shotgun (WGS) entry which is preliminary data.</text>
</comment>
<gene>
    <name evidence="2" type="ORF">DJ017_10335</name>
</gene>
<evidence type="ECO:0000313" key="2">
    <source>
        <dbReference type="EMBL" id="RAK54896.1"/>
    </source>
</evidence>
<protein>
    <submittedName>
        <fullName evidence="2">Uncharacterized protein</fullName>
    </submittedName>
</protein>
<reference evidence="3" key="1">
    <citation type="submission" date="2018-05" db="EMBL/GenBank/DDBJ databases">
        <authorList>
            <person name="Li X."/>
        </authorList>
    </citation>
    <scope>NUCLEOTIDE SEQUENCE [LARGE SCALE GENOMIC DNA]</scope>
    <source>
        <strain evidence="3">LX32</strain>
    </source>
</reference>
<dbReference type="EMBL" id="QFYQ01000001">
    <property type="protein sequence ID" value="RAK54896.1"/>
    <property type="molecule type" value="Genomic_DNA"/>
</dbReference>
<dbReference type="OrthoDB" id="7211041at2"/>
<feature type="transmembrane region" description="Helical" evidence="1">
    <location>
        <begin position="14"/>
        <end position="32"/>
    </location>
</feature>
<proteinExistence type="predicted"/>
<dbReference type="Proteomes" id="UP000249254">
    <property type="component" value="Unassembled WGS sequence"/>
</dbReference>
<name>A0A328ALK9_9CAUL</name>
<dbReference type="RefSeq" id="WP_111528646.1">
    <property type="nucleotide sequence ID" value="NZ_JBHRSG010000004.1"/>
</dbReference>
<organism evidence="2 3">
    <name type="scientific">Phenylobacterium soli</name>
    <dbReference type="NCBI Taxonomy" id="2170551"/>
    <lineage>
        <taxon>Bacteria</taxon>
        <taxon>Pseudomonadati</taxon>
        <taxon>Pseudomonadota</taxon>
        <taxon>Alphaproteobacteria</taxon>
        <taxon>Caulobacterales</taxon>
        <taxon>Caulobacteraceae</taxon>
        <taxon>Phenylobacterium</taxon>
    </lineage>
</organism>
<evidence type="ECO:0000256" key="1">
    <source>
        <dbReference type="SAM" id="Phobius"/>
    </source>
</evidence>
<evidence type="ECO:0000313" key="3">
    <source>
        <dbReference type="Proteomes" id="UP000249254"/>
    </source>
</evidence>
<keyword evidence="1" id="KW-0472">Membrane</keyword>
<accession>A0A328ALK9</accession>
<keyword evidence="3" id="KW-1185">Reference proteome</keyword>